<evidence type="ECO:0000256" key="8">
    <source>
        <dbReference type="ARBA" id="ARBA00023224"/>
    </source>
</evidence>
<keyword evidence="7" id="KW-0675">Receptor</keyword>
<dbReference type="InterPro" id="IPR050125">
    <property type="entry name" value="GPCR_opsins"/>
</dbReference>
<sequence length="172" mass="19380">MLGYNTPPEYLEYVDPFWRSFEAPNPFLNYTLGFFYIIFTFCSVIGNGVVIWVFATHHLPDHLPCFPLSYTNRTYHTTSLTSLSDTNPADKIPLFCLPVRSKSLRTPSNMFVINLALMDFIMMLKTPVFILNSFNDGPVWGKLGCDIYGLMGAFSGVGAASSNAVIAYDRYK</sequence>
<evidence type="ECO:0000313" key="12">
    <source>
        <dbReference type="EMBL" id="MPC93249.1"/>
    </source>
</evidence>
<keyword evidence="13" id="KW-1185">Reference proteome</keyword>
<feature type="transmembrane region" description="Helical" evidence="10">
    <location>
        <begin position="111"/>
        <end position="135"/>
    </location>
</feature>
<name>A0A5B7JEA9_PORTR</name>
<comment type="subcellular location">
    <subcellularLocation>
        <location evidence="1">Membrane</location>
        <topology evidence="1">Multi-pass membrane protein</topology>
    </subcellularLocation>
</comment>
<dbReference type="AlphaFoldDB" id="A0A5B7JEA9"/>
<dbReference type="PANTHER" id="PTHR24240">
    <property type="entry name" value="OPSIN"/>
    <property type="match status" value="1"/>
</dbReference>
<dbReference type="InterPro" id="IPR017452">
    <property type="entry name" value="GPCR_Rhodpsn_7TM"/>
</dbReference>
<evidence type="ECO:0000256" key="4">
    <source>
        <dbReference type="ARBA" id="ARBA00022989"/>
    </source>
</evidence>
<dbReference type="Pfam" id="PF00001">
    <property type="entry name" value="7tm_1"/>
    <property type="match status" value="1"/>
</dbReference>
<dbReference type="GO" id="GO:0007601">
    <property type="term" value="P:visual perception"/>
    <property type="evidence" value="ECO:0007669"/>
    <property type="project" value="UniProtKB-KW"/>
</dbReference>
<dbReference type="EMBL" id="VSRR010094187">
    <property type="protein sequence ID" value="MPC93249.1"/>
    <property type="molecule type" value="Genomic_DNA"/>
</dbReference>
<keyword evidence="9" id="KW-0716">Sensory transduction</keyword>
<keyword evidence="4 10" id="KW-1133">Transmembrane helix</keyword>
<evidence type="ECO:0000313" key="13">
    <source>
        <dbReference type="Proteomes" id="UP000324222"/>
    </source>
</evidence>
<evidence type="ECO:0000256" key="7">
    <source>
        <dbReference type="ARBA" id="ARBA00023170"/>
    </source>
</evidence>
<evidence type="ECO:0000256" key="2">
    <source>
        <dbReference type="ARBA" id="ARBA00010663"/>
    </source>
</evidence>
<dbReference type="SUPFAM" id="SSF81321">
    <property type="entry name" value="Family A G protein-coupled receptor-like"/>
    <property type="match status" value="1"/>
</dbReference>
<feature type="domain" description="G-protein coupled receptors family 1 profile" evidence="11">
    <location>
        <begin position="90"/>
        <end position="172"/>
    </location>
</feature>
<gene>
    <name evidence="12" type="primary">UVOP</name>
    <name evidence="12" type="ORF">E2C01_088373</name>
</gene>
<dbReference type="GO" id="GO:0004930">
    <property type="term" value="F:G protein-coupled receptor activity"/>
    <property type="evidence" value="ECO:0007669"/>
    <property type="project" value="UniProtKB-KW"/>
</dbReference>
<comment type="caution">
    <text evidence="12">The sequence shown here is derived from an EMBL/GenBank/DDBJ whole genome shotgun (WGS) entry which is preliminary data.</text>
</comment>
<keyword evidence="5" id="KW-0297">G-protein coupled receptor</keyword>
<organism evidence="12 13">
    <name type="scientific">Portunus trituberculatus</name>
    <name type="common">Swimming crab</name>
    <name type="synonym">Neptunus trituberculatus</name>
    <dbReference type="NCBI Taxonomy" id="210409"/>
    <lineage>
        <taxon>Eukaryota</taxon>
        <taxon>Metazoa</taxon>
        <taxon>Ecdysozoa</taxon>
        <taxon>Arthropoda</taxon>
        <taxon>Crustacea</taxon>
        <taxon>Multicrustacea</taxon>
        <taxon>Malacostraca</taxon>
        <taxon>Eumalacostraca</taxon>
        <taxon>Eucarida</taxon>
        <taxon>Decapoda</taxon>
        <taxon>Pleocyemata</taxon>
        <taxon>Brachyura</taxon>
        <taxon>Eubrachyura</taxon>
        <taxon>Portunoidea</taxon>
        <taxon>Portunidae</taxon>
        <taxon>Portuninae</taxon>
        <taxon>Portunus</taxon>
    </lineage>
</organism>
<dbReference type="Proteomes" id="UP000324222">
    <property type="component" value="Unassembled WGS sequence"/>
</dbReference>
<keyword evidence="6 10" id="KW-0472">Membrane</keyword>
<dbReference type="Gene3D" id="1.20.1070.10">
    <property type="entry name" value="Rhodopsin 7-helix transmembrane proteins"/>
    <property type="match status" value="1"/>
</dbReference>
<keyword evidence="9" id="KW-0844">Vision</keyword>
<proteinExistence type="inferred from homology"/>
<evidence type="ECO:0000256" key="6">
    <source>
        <dbReference type="ARBA" id="ARBA00023136"/>
    </source>
</evidence>
<dbReference type="GO" id="GO:0016020">
    <property type="term" value="C:membrane"/>
    <property type="evidence" value="ECO:0007669"/>
    <property type="project" value="UniProtKB-SubCell"/>
</dbReference>
<feature type="transmembrane region" description="Helical" evidence="10">
    <location>
        <begin position="34"/>
        <end position="55"/>
    </location>
</feature>
<evidence type="ECO:0000259" key="11">
    <source>
        <dbReference type="PROSITE" id="PS50262"/>
    </source>
</evidence>
<keyword evidence="3 10" id="KW-0812">Transmembrane</keyword>
<dbReference type="InterPro" id="IPR000276">
    <property type="entry name" value="GPCR_Rhodpsn"/>
</dbReference>
<evidence type="ECO:0000256" key="1">
    <source>
        <dbReference type="ARBA" id="ARBA00004141"/>
    </source>
</evidence>
<evidence type="ECO:0000256" key="10">
    <source>
        <dbReference type="SAM" id="Phobius"/>
    </source>
</evidence>
<dbReference type="PROSITE" id="PS50262">
    <property type="entry name" value="G_PROTEIN_RECEP_F1_2"/>
    <property type="match status" value="1"/>
</dbReference>
<evidence type="ECO:0000256" key="5">
    <source>
        <dbReference type="ARBA" id="ARBA00023040"/>
    </source>
</evidence>
<comment type="similarity">
    <text evidence="2">Belongs to the G-protein coupled receptor 1 family.</text>
</comment>
<protein>
    <submittedName>
        <fullName evidence="12">Opsin, ultraviolet-sensitive</fullName>
    </submittedName>
</protein>
<accession>A0A5B7JEA9</accession>
<evidence type="ECO:0000256" key="3">
    <source>
        <dbReference type="ARBA" id="ARBA00022692"/>
    </source>
</evidence>
<evidence type="ECO:0000256" key="9">
    <source>
        <dbReference type="ARBA" id="ARBA00023305"/>
    </source>
</evidence>
<keyword evidence="8" id="KW-0807">Transducer</keyword>
<dbReference type="OrthoDB" id="2105199at2759"/>
<reference evidence="12 13" key="1">
    <citation type="submission" date="2019-05" db="EMBL/GenBank/DDBJ databases">
        <title>Another draft genome of Portunus trituberculatus and its Hox gene families provides insights of decapod evolution.</title>
        <authorList>
            <person name="Jeong J.-H."/>
            <person name="Song I."/>
            <person name="Kim S."/>
            <person name="Choi T."/>
            <person name="Kim D."/>
            <person name="Ryu S."/>
            <person name="Kim W."/>
        </authorList>
    </citation>
    <scope>NUCLEOTIDE SEQUENCE [LARGE SCALE GENOMIC DNA]</scope>
    <source>
        <tissue evidence="12">Muscle</tissue>
    </source>
</reference>
<feature type="transmembrane region" description="Helical" evidence="10">
    <location>
        <begin position="147"/>
        <end position="168"/>
    </location>
</feature>